<organism evidence="3 4">
    <name type="scientific">Saccharopolyspora rosea</name>
    <dbReference type="NCBI Taxonomy" id="524884"/>
    <lineage>
        <taxon>Bacteria</taxon>
        <taxon>Bacillati</taxon>
        <taxon>Actinomycetota</taxon>
        <taxon>Actinomycetes</taxon>
        <taxon>Pseudonocardiales</taxon>
        <taxon>Pseudonocardiaceae</taxon>
        <taxon>Saccharopolyspora</taxon>
    </lineage>
</organism>
<dbReference type="Gene3D" id="2.160.20.120">
    <property type="match status" value="1"/>
</dbReference>
<feature type="compositionally biased region" description="Polar residues" evidence="1">
    <location>
        <begin position="1"/>
        <end position="13"/>
    </location>
</feature>
<dbReference type="RefSeq" id="WP_263248901.1">
    <property type="nucleotide sequence ID" value="NZ_BAABLT010000004.1"/>
</dbReference>
<feature type="region of interest" description="Disordered" evidence="1">
    <location>
        <begin position="1"/>
        <end position="36"/>
    </location>
</feature>
<dbReference type="Pfam" id="PF13349">
    <property type="entry name" value="DUF4097"/>
    <property type="match status" value="1"/>
</dbReference>
<dbReference type="Proteomes" id="UP001597018">
    <property type="component" value="Unassembled WGS sequence"/>
</dbReference>
<keyword evidence="4" id="KW-1185">Reference proteome</keyword>
<gene>
    <name evidence="3" type="ORF">ACFQ16_16100</name>
</gene>
<feature type="region of interest" description="Disordered" evidence="1">
    <location>
        <begin position="286"/>
        <end position="306"/>
    </location>
</feature>
<reference evidence="4" key="1">
    <citation type="journal article" date="2019" name="Int. J. Syst. Evol. Microbiol.">
        <title>The Global Catalogue of Microorganisms (GCM) 10K type strain sequencing project: providing services to taxonomists for standard genome sequencing and annotation.</title>
        <authorList>
            <consortium name="The Broad Institute Genomics Platform"/>
            <consortium name="The Broad Institute Genome Sequencing Center for Infectious Disease"/>
            <person name="Wu L."/>
            <person name="Ma J."/>
        </authorList>
    </citation>
    <scope>NUCLEOTIDE SEQUENCE [LARGE SCALE GENOMIC DNA]</scope>
    <source>
        <strain evidence="4">CCUG 56401</strain>
    </source>
</reference>
<accession>A0ABW3FRS6</accession>
<protein>
    <submittedName>
        <fullName evidence="3">DUF4097 domain-containing protein</fullName>
    </submittedName>
</protein>
<evidence type="ECO:0000259" key="2">
    <source>
        <dbReference type="Pfam" id="PF13349"/>
    </source>
</evidence>
<evidence type="ECO:0000313" key="4">
    <source>
        <dbReference type="Proteomes" id="UP001597018"/>
    </source>
</evidence>
<evidence type="ECO:0000256" key="1">
    <source>
        <dbReference type="SAM" id="MobiDB-lite"/>
    </source>
</evidence>
<name>A0ABW3FRS6_9PSEU</name>
<comment type="caution">
    <text evidence="3">The sequence shown here is derived from an EMBL/GenBank/DDBJ whole genome shotgun (WGS) entry which is preliminary data.</text>
</comment>
<dbReference type="EMBL" id="JBHTIW010000011">
    <property type="protein sequence ID" value="MFD0921271.1"/>
    <property type="molecule type" value="Genomic_DNA"/>
</dbReference>
<sequence>MTSDDTWATATGSDSGGSDEDQTTELVRTQDFDTPSPIRIDVGNTLGPVVVELSETAVTHVEVRHDPNSTGPDWRGGLAGLLSWVTEQFGEAGLRTGLDERWRGPREPMAEAVRHTRIDLTGNRLVVRTPNTAPLRAIPLAVHVQAPVESEVGIQAGASEVTVSGRAGRVNVQSGSGPVSVGEARDRVTVRTGSGQLRLGTAPAGVHVRSGSGDVEITAVGAQSSVVTGSGNVWLGALSGDVLVRSGSGDVTIADATEGQAELITGSGELQVSIHRGVAAEVDLTSSTGTASSDLDVSEQAPEEEPSLRIFGRTGTGDAVLMTAV</sequence>
<proteinExistence type="predicted"/>
<feature type="compositionally biased region" description="Polar residues" evidence="1">
    <location>
        <begin position="286"/>
        <end position="295"/>
    </location>
</feature>
<feature type="domain" description="DUF4097" evidence="2">
    <location>
        <begin position="168"/>
        <end position="304"/>
    </location>
</feature>
<evidence type="ECO:0000313" key="3">
    <source>
        <dbReference type="EMBL" id="MFD0921271.1"/>
    </source>
</evidence>
<dbReference type="InterPro" id="IPR025164">
    <property type="entry name" value="Toastrack_DUF4097"/>
</dbReference>